<keyword evidence="3" id="KW-1185">Reference proteome</keyword>
<gene>
    <name evidence="2" type="ORF">CR203_25145</name>
</gene>
<dbReference type="GO" id="GO:0032259">
    <property type="term" value="P:methylation"/>
    <property type="evidence" value="ECO:0007669"/>
    <property type="project" value="UniProtKB-KW"/>
</dbReference>
<dbReference type="RefSeq" id="WP_110935625.1">
    <property type="nucleotide sequence ID" value="NZ_KZ614146.1"/>
</dbReference>
<name>A0A3A9KI74_9BACI</name>
<keyword evidence="2" id="KW-0808">Transferase</keyword>
<dbReference type="SUPFAM" id="SSF53335">
    <property type="entry name" value="S-adenosyl-L-methionine-dependent methyltransferases"/>
    <property type="match status" value="1"/>
</dbReference>
<dbReference type="OrthoDB" id="9772751at2"/>
<dbReference type="EMBL" id="PDOE01000080">
    <property type="protein sequence ID" value="RKL64666.1"/>
    <property type="molecule type" value="Genomic_DNA"/>
</dbReference>
<reference evidence="2 3" key="1">
    <citation type="submission" date="2017-10" db="EMBL/GenBank/DDBJ databases">
        <title>Bacillus sp. nov., a halophilic bacterium isolated from a Keqin Lake.</title>
        <authorList>
            <person name="Wang H."/>
        </authorList>
    </citation>
    <scope>NUCLEOTIDE SEQUENCE [LARGE SCALE GENOMIC DNA]</scope>
    <source>
        <strain evidence="2 3">KCTC 13187</strain>
    </source>
</reference>
<proteinExistence type="predicted"/>
<evidence type="ECO:0000259" key="1">
    <source>
        <dbReference type="Pfam" id="PF08241"/>
    </source>
</evidence>
<evidence type="ECO:0000313" key="3">
    <source>
        <dbReference type="Proteomes" id="UP000281498"/>
    </source>
</evidence>
<comment type="caution">
    <text evidence="2">The sequence shown here is derived from an EMBL/GenBank/DDBJ whole genome shotgun (WGS) entry which is preliminary data.</text>
</comment>
<protein>
    <submittedName>
        <fullName evidence="2">SAM-dependent methyltransferase</fullName>
    </submittedName>
</protein>
<dbReference type="GO" id="GO:0008757">
    <property type="term" value="F:S-adenosylmethionine-dependent methyltransferase activity"/>
    <property type="evidence" value="ECO:0007669"/>
    <property type="project" value="InterPro"/>
</dbReference>
<dbReference type="AlphaFoldDB" id="A0A3A9KI74"/>
<dbReference type="InterPro" id="IPR029063">
    <property type="entry name" value="SAM-dependent_MTases_sf"/>
</dbReference>
<sequence length="262" mass="29242">MDPLKQNSDAWDKKVEDGAVYTKPINEEIIKKSKDGYWGIRTTPTKYVPREWLPKSLEGQKILCLASGGGQQGPVLAAAGADVTVVDLSAKQLDQDKFVSERDGLKITTIQGSMTDLHFFDDQQFDIIVHPVSNLFVENLSPVWKEASRVLKDNGVLIAGFTNPLLFIFDDKEDMKGNLVVKNSIPSTSLDNLTERESEEYLKAKNPIEFGHTLEDQIQGQINAGFVITGLYEDDFGGSRPLDKYIKCFISTKARKVDIVEQ</sequence>
<feature type="domain" description="Methyltransferase type 11" evidence="1">
    <location>
        <begin position="63"/>
        <end position="158"/>
    </location>
</feature>
<dbReference type="Gene3D" id="3.40.50.150">
    <property type="entry name" value="Vaccinia Virus protein VP39"/>
    <property type="match status" value="1"/>
</dbReference>
<dbReference type="InterPro" id="IPR013216">
    <property type="entry name" value="Methyltransf_11"/>
</dbReference>
<organism evidence="2 3">
    <name type="scientific">Salipaludibacillus neizhouensis</name>
    <dbReference type="NCBI Taxonomy" id="885475"/>
    <lineage>
        <taxon>Bacteria</taxon>
        <taxon>Bacillati</taxon>
        <taxon>Bacillota</taxon>
        <taxon>Bacilli</taxon>
        <taxon>Bacillales</taxon>
        <taxon>Bacillaceae</taxon>
    </lineage>
</organism>
<dbReference type="CDD" id="cd02440">
    <property type="entry name" value="AdoMet_MTases"/>
    <property type="match status" value="1"/>
</dbReference>
<dbReference type="Proteomes" id="UP000281498">
    <property type="component" value="Unassembled WGS sequence"/>
</dbReference>
<dbReference type="Pfam" id="PF08241">
    <property type="entry name" value="Methyltransf_11"/>
    <property type="match status" value="1"/>
</dbReference>
<keyword evidence="2" id="KW-0489">Methyltransferase</keyword>
<accession>A0A3A9KI74</accession>
<evidence type="ECO:0000313" key="2">
    <source>
        <dbReference type="EMBL" id="RKL64666.1"/>
    </source>
</evidence>